<proteinExistence type="predicted"/>
<name>A0A2I8VFC4_9EURY</name>
<sequence length="172" mass="18392">MALDTRRLLGVAVAFALLTAGVVVVQSGLLATVDPPDDGEYDRATVTLVSDSGERLAEIDVRIADTSEKRYLGLSDTESLAPREGMLFVHESEGQYAYVMRDMSFPLDIVFIAPNGTVTTVHHAPLPPEGTSNAELTRYRGTGRYVLELPQGTANETGLDAGDRVAIPDSVG</sequence>
<dbReference type="PANTHER" id="PTHR37953">
    <property type="entry name" value="UPF0127 PROTEIN MJ1496"/>
    <property type="match status" value="1"/>
</dbReference>
<dbReference type="OrthoDB" id="6763at2157"/>
<dbReference type="PANTHER" id="PTHR37953:SF1">
    <property type="entry name" value="UPF0127 PROTEIN MJ1496"/>
    <property type="match status" value="1"/>
</dbReference>
<dbReference type="InterPro" id="IPR003795">
    <property type="entry name" value="DUF192"/>
</dbReference>
<dbReference type="RefSeq" id="WP_103424187.1">
    <property type="nucleotide sequence ID" value="NZ_CP026309.1"/>
</dbReference>
<dbReference type="KEGG" id="srub:C2R22_02305"/>
<evidence type="ECO:0008006" key="3">
    <source>
        <dbReference type="Google" id="ProtNLM"/>
    </source>
</evidence>
<organism evidence="1 2">
    <name type="scientific">Salinigranum rubrum</name>
    <dbReference type="NCBI Taxonomy" id="755307"/>
    <lineage>
        <taxon>Archaea</taxon>
        <taxon>Methanobacteriati</taxon>
        <taxon>Methanobacteriota</taxon>
        <taxon>Stenosarchaea group</taxon>
        <taxon>Halobacteria</taxon>
        <taxon>Halobacteriales</taxon>
        <taxon>Haloferacaceae</taxon>
        <taxon>Salinigranum</taxon>
    </lineage>
</organism>
<reference evidence="1 2" key="1">
    <citation type="submission" date="2018-01" db="EMBL/GenBank/DDBJ databases">
        <title>Complete genome sequence of Salinigranum rubrum GX10T, an extremely halophilic archaeon isolated from a marine solar saltern.</title>
        <authorList>
            <person name="Han S."/>
        </authorList>
    </citation>
    <scope>NUCLEOTIDE SEQUENCE [LARGE SCALE GENOMIC DNA]</scope>
    <source>
        <strain evidence="1 2">GX10</strain>
    </source>
</reference>
<dbReference type="GeneID" id="35590884"/>
<protein>
    <recommendedName>
        <fullName evidence="3">DUF192 domain-containing protein</fullName>
    </recommendedName>
</protein>
<dbReference type="Pfam" id="PF02643">
    <property type="entry name" value="DUF192"/>
    <property type="match status" value="1"/>
</dbReference>
<accession>A0A2I8VFC4</accession>
<dbReference type="EMBL" id="CP026309">
    <property type="protein sequence ID" value="AUV80633.1"/>
    <property type="molecule type" value="Genomic_DNA"/>
</dbReference>
<dbReference type="AlphaFoldDB" id="A0A2I8VFC4"/>
<dbReference type="Gene3D" id="2.60.120.1140">
    <property type="entry name" value="Protein of unknown function DUF192"/>
    <property type="match status" value="1"/>
</dbReference>
<gene>
    <name evidence="1" type="ORF">C2R22_02305</name>
</gene>
<keyword evidence="2" id="KW-1185">Reference proteome</keyword>
<evidence type="ECO:0000313" key="1">
    <source>
        <dbReference type="EMBL" id="AUV80633.1"/>
    </source>
</evidence>
<evidence type="ECO:0000313" key="2">
    <source>
        <dbReference type="Proteomes" id="UP000236584"/>
    </source>
</evidence>
<dbReference type="InterPro" id="IPR038695">
    <property type="entry name" value="Saro_0823-like_sf"/>
</dbReference>
<dbReference type="Proteomes" id="UP000236584">
    <property type="component" value="Chromosome"/>
</dbReference>